<dbReference type="InterPro" id="IPR025110">
    <property type="entry name" value="AMP-bd_C"/>
</dbReference>
<dbReference type="InterPro" id="IPR042099">
    <property type="entry name" value="ANL_N_sf"/>
</dbReference>
<dbReference type="Gene3D" id="3.30.300.30">
    <property type="match status" value="1"/>
</dbReference>
<dbReference type="Pfam" id="PF16177">
    <property type="entry name" value="ACAS_N"/>
    <property type="match status" value="1"/>
</dbReference>
<dbReference type="InterPro" id="IPR020845">
    <property type="entry name" value="AMP-binding_CS"/>
</dbReference>
<dbReference type="GO" id="GO:0006629">
    <property type="term" value="P:lipid metabolic process"/>
    <property type="evidence" value="ECO:0007669"/>
    <property type="project" value="InterPro"/>
</dbReference>
<evidence type="ECO:0000256" key="5">
    <source>
        <dbReference type="SAM" id="MobiDB-lite"/>
    </source>
</evidence>
<feature type="region of interest" description="Disordered" evidence="5">
    <location>
        <begin position="1"/>
        <end position="20"/>
    </location>
</feature>
<name>A0A1E1K1K5_9HELO</name>
<organism evidence="9 10">
    <name type="scientific">Rhynchosporium agropyri</name>
    <dbReference type="NCBI Taxonomy" id="914238"/>
    <lineage>
        <taxon>Eukaryota</taxon>
        <taxon>Fungi</taxon>
        <taxon>Dikarya</taxon>
        <taxon>Ascomycota</taxon>
        <taxon>Pezizomycotina</taxon>
        <taxon>Leotiomycetes</taxon>
        <taxon>Helotiales</taxon>
        <taxon>Ploettnerulaceae</taxon>
        <taxon>Rhynchosporium</taxon>
    </lineage>
</organism>
<gene>
    <name evidence="9" type="ORF">RAG0_02420</name>
</gene>
<keyword evidence="10" id="KW-1185">Reference proteome</keyword>
<feature type="domain" description="AMP-binding enzyme C-terminal" evidence="7">
    <location>
        <begin position="581"/>
        <end position="651"/>
    </location>
</feature>
<evidence type="ECO:0000313" key="9">
    <source>
        <dbReference type="EMBL" id="CZS91872.1"/>
    </source>
</evidence>
<dbReference type="GO" id="GO:0030729">
    <property type="term" value="F:acetoacetate-CoA ligase activity"/>
    <property type="evidence" value="ECO:0007669"/>
    <property type="project" value="InterPro"/>
</dbReference>
<dbReference type="Proteomes" id="UP000178912">
    <property type="component" value="Unassembled WGS sequence"/>
</dbReference>
<dbReference type="Pfam" id="PF00501">
    <property type="entry name" value="AMP-binding"/>
    <property type="match status" value="1"/>
</dbReference>
<dbReference type="PANTHER" id="PTHR42921">
    <property type="entry name" value="ACETOACETYL-COA SYNTHETASE"/>
    <property type="match status" value="1"/>
</dbReference>
<dbReference type="Pfam" id="PF13193">
    <property type="entry name" value="AMP-binding_C"/>
    <property type="match status" value="1"/>
</dbReference>
<feature type="domain" description="AMP-dependent synthetase/ligase" evidence="6">
    <location>
        <begin position="127"/>
        <end position="501"/>
    </location>
</feature>
<dbReference type="OrthoDB" id="10253869at2759"/>
<evidence type="ECO:0000256" key="3">
    <source>
        <dbReference type="ARBA" id="ARBA00022741"/>
    </source>
</evidence>
<feature type="compositionally biased region" description="Polar residues" evidence="5">
    <location>
        <begin position="1"/>
        <end position="15"/>
    </location>
</feature>
<dbReference type="InterPro" id="IPR045851">
    <property type="entry name" value="AMP-bd_C_sf"/>
</dbReference>
<keyword evidence="2" id="KW-0436">Ligase</keyword>
<dbReference type="NCBIfam" id="NF002937">
    <property type="entry name" value="PRK03584.1"/>
    <property type="match status" value="1"/>
</dbReference>
<dbReference type="Gene3D" id="3.40.50.12780">
    <property type="entry name" value="N-terminal domain of ligase-like"/>
    <property type="match status" value="1"/>
</dbReference>
<dbReference type="PROSITE" id="PS00455">
    <property type="entry name" value="AMP_BINDING"/>
    <property type="match status" value="1"/>
</dbReference>
<evidence type="ECO:0000259" key="7">
    <source>
        <dbReference type="Pfam" id="PF13193"/>
    </source>
</evidence>
<keyword evidence="4" id="KW-0067">ATP-binding</keyword>
<sequence length="688" mass="76086">MTDNQKSNTNGTVMSSKPILWSHQDPDSTQMADFMTWVNTKYMLDMTTYEELYQWSIESMGDFWGEIWKFTGINAIKSYKEVMPKDAHIFPRPDFFAGSSLNFAENLLYPTSKTNLDIDEHSEAIIEATESRRSSITWAQLRERVRICALSLRPQGVVESDRVAGFLGNHANTVIAMLATASIGAIWTGVSPDTGVTAVLERLIQIEPKVLFVDNAVGYNGKVHGSLAKVKEILAGLSGLKACVMFETVKGFEMKTEELSLPGGKVWKYEDFADKSSAPLEFNHLPPSHPLYILYSSGTTGAPKCIVHSALGTLLQHKKEHVLHCDIRPEDRVLYFTTTTWMMWHWLVSALASGATIILYDGSPFQPYGDLSMPRLIQDLKITHFGTSAKYLSILEQKSVKPMEGEAKLDLSSLKAIYSTGSPLAPSTFNYVYEVFPPSINLGSITGGTDIISLFGAPCPLLPVYSGEIQCSGLGMAIEAWSTSGEPVPDGEEGDLVCTKPFPCQPVTFFHPSSPSQGQDKYRAAYFEQFPGVWHHGDFIRFEKGTRGLTMLGRSDGILKPSGVRFGSAEIYNVLLKHFSKEIADAICVGRRRETDTDEVVVLFLKMADGQVCDAILKDAIKAVIRKELSARHVPAIIDECFDIPITGNGKKVEIAVKQILCGMKIKVGASVANKECLDWYKEWVASH</sequence>
<reference evidence="10" key="1">
    <citation type="submission" date="2016-03" db="EMBL/GenBank/DDBJ databases">
        <authorList>
            <person name="Guldener U."/>
        </authorList>
    </citation>
    <scope>NUCLEOTIDE SEQUENCE [LARGE SCALE GENOMIC DNA]</scope>
    <source>
        <strain evidence="10">04CH-RAC-A.6.1</strain>
    </source>
</reference>
<evidence type="ECO:0000256" key="4">
    <source>
        <dbReference type="ARBA" id="ARBA00022840"/>
    </source>
</evidence>
<dbReference type="GO" id="GO:0005524">
    <property type="term" value="F:ATP binding"/>
    <property type="evidence" value="ECO:0007669"/>
    <property type="project" value="UniProtKB-KW"/>
</dbReference>
<dbReference type="InterPro" id="IPR005914">
    <property type="entry name" value="Acac_CoA_synth"/>
</dbReference>
<protein>
    <submittedName>
        <fullName evidence="9">Related to acetoacetyl-CoA synthetase</fullName>
    </submittedName>
</protein>
<keyword evidence="3" id="KW-0547">Nucleotide-binding</keyword>
<evidence type="ECO:0000259" key="6">
    <source>
        <dbReference type="Pfam" id="PF00501"/>
    </source>
</evidence>
<dbReference type="PANTHER" id="PTHR42921:SF1">
    <property type="entry name" value="ACETOACETYL-COA SYNTHETASE"/>
    <property type="match status" value="1"/>
</dbReference>
<dbReference type="SUPFAM" id="SSF56801">
    <property type="entry name" value="Acetyl-CoA synthetase-like"/>
    <property type="match status" value="1"/>
</dbReference>
<dbReference type="InterPro" id="IPR032387">
    <property type="entry name" value="ACAS_N"/>
</dbReference>
<dbReference type="InterPro" id="IPR000873">
    <property type="entry name" value="AMP-dep_synth/lig_dom"/>
</dbReference>
<feature type="domain" description="Acetyl-coenzyme A synthetase N-terminal" evidence="8">
    <location>
        <begin position="49"/>
        <end position="106"/>
    </location>
</feature>
<evidence type="ECO:0000256" key="1">
    <source>
        <dbReference type="ARBA" id="ARBA00006432"/>
    </source>
</evidence>
<dbReference type="NCBIfam" id="TIGR01217">
    <property type="entry name" value="ac_ac_CoA_syn"/>
    <property type="match status" value="1"/>
</dbReference>
<comment type="similarity">
    <text evidence="1">Belongs to the ATP-dependent AMP-binding enzyme family.</text>
</comment>
<dbReference type="AlphaFoldDB" id="A0A1E1K1K5"/>
<evidence type="ECO:0000256" key="2">
    <source>
        <dbReference type="ARBA" id="ARBA00022598"/>
    </source>
</evidence>
<dbReference type="EMBL" id="FJUX01000010">
    <property type="protein sequence ID" value="CZS91872.1"/>
    <property type="molecule type" value="Genomic_DNA"/>
</dbReference>
<evidence type="ECO:0000313" key="10">
    <source>
        <dbReference type="Proteomes" id="UP000178912"/>
    </source>
</evidence>
<proteinExistence type="inferred from homology"/>
<accession>A0A1E1K1K5</accession>
<evidence type="ECO:0000259" key="8">
    <source>
        <dbReference type="Pfam" id="PF16177"/>
    </source>
</evidence>